<dbReference type="GO" id="GO:0004129">
    <property type="term" value="F:cytochrome-c oxidase activity"/>
    <property type="evidence" value="ECO:0007669"/>
    <property type="project" value="UniProtKB-EC"/>
</dbReference>
<evidence type="ECO:0000256" key="11">
    <source>
        <dbReference type="ARBA" id="ARBA00023004"/>
    </source>
</evidence>
<dbReference type="InterPro" id="IPR036909">
    <property type="entry name" value="Cyt_c-like_dom_sf"/>
</dbReference>
<feature type="chain" id="PRO_5021845730" description="Cytochrome c oxidase subunit 2" evidence="19">
    <location>
        <begin position="25"/>
        <end position="454"/>
    </location>
</feature>
<feature type="transmembrane region" description="Helical" evidence="18">
    <location>
        <begin position="156"/>
        <end position="177"/>
    </location>
</feature>
<dbReference type="AlphaFoldDB" id="A0A518EVZ0"/>
<keyword evidence="11 15" id="KW-0408">Iron</keyword>
<dbReference type="GO" id="GO:0005886">
    <property type="term" value="C:plasma membrane"/>
    <property type="evidence" value="ECO:0007669"/>
    <property type="project" value="UniProtKB-SubCell"/>
</dbReference>
<feature type="domain" description="Cytochrome c" evidence="22">
    <location>
        <begin position="353"/>
        <end position="448"/>
    </location>
</feature>
<dbReference type="EC" id="7.1.1.9" evidence="17"/>
<keyword evidence="23" id="KW-0560">Oxidoreductase</keyword>
<keyword evidence="5 16" id="KW-0679">Respiratory chain</keyword>
<evidence type="ECO:0000259" key="21">
    <source>
        <dbReference type="PROSITE" id="PS50999"/>
    </source>
</evidence>
<dbReference type="Gene3D" id="2.60.40.420">
    <property type="entry name" value="Cupredoxins - blue copper proteins"/>
    <property type="match status" value="1"/>
</dbReference>
<evidence type="ECO:0000256" key="19">
    <source>
        <dbReference type="SAM" id="SignalP"/>
    </source>
</evidence>
<dbReference type="PANTHER" id="PTHR22888:SF9">
    <property type="entry name" value="CYTOCHROME C OXIDASE SUBUNIT 2"/>
    <property type="match status" value="1"/>
</dbReference>
<dbReference type="Gene3D" id="1.10.287.90">
    <property type="match status" value="1"/>
</dbReference>
<evidence type="ECO:0000256" key="8">
    <source>
        <dbReference type="ARBA" id="ARBA00022967"/>
    </source>
</evidence>
<sequence length="454" mass="50740" precursor="true">MIMRIEALLLAGLCFFGSAAPMFAQDAEGAAAGETSEAVKADAGVDVDKLIADYNAKETTPRTFTAEERDWIGRGLDPADVDAFRKGHASIISKDENTIFFLRDGVEETISSDPKFATRPVAPHIAPFATELEGNPFWTAKRASETAKDVDAMFDFIMWTSYIFTALIGVLMVVFCIKYRRKPGVRADQSITHNTPIEIIWSVIPTILVGIMFWGGYTTFLDMRTPPPDAMTVKVNAYQWGWNFTYPSGIESPQEFHVPANTPVEMLMTSNDVIHSFHLPSFRQKSDVLPNRYTKVWFDSGEPATYRVYCSEYCGKLHSDMYAKMVVDTPEDYAAWLVKAGNWMVNDDGTMKSALEIGELTYNRRGCKACHSIDGRAGTAPTFAGLWGLERKFADGSTRVADENYVRQSILDPYSQLVEGYGEQMTVYNPMLPEEQINGIIAYLKSLKDVPRVD</sequence>
<dbReference type="PROSITE" id="PS00078">
    <property type="entry name" value="COX2"/>
    <property type="match status" value="1"/>
</dbReference>
<evidence type="ECO:0000256" key="1">
    <source>
        <dbReference type="ARBA" id="ARBA00004141"/>
    </source>
</evidence>
<keyword evidence="9 16" id="KW-0249">Electron transport</keyword>
<evidence type="ECO:0000256" key="6">
    <source>
        <dbReference type="ARBA" id="ARBA00022692"/>
    </source>
</evidence>
<evidence type="ECO:0000256" key="9">
    <source>
        <dbReference type="ARBA" id="ARBA00022982"/>
    </source>
</evidence>
<evidence type="ECO:0000256" key="16">
    <source>
        <dbReference type="RuleBase" id="RU000456"/>
    </source>
</evidence>
<evidence type="ECO:0000256" key="13">
    <source>
        <dbReference type="ARBA" id="ARBA00023136"/>
    </source>
</evidence>
<name>A0A518EVZ0_9BACT</name>
<dbReference type="SUPFAM" id="SSF81464">
    <property type="entry name" value="Cytochrome c oxidase subunit II-like, transmembrane region"/>
    <property type="match status" value="1"/>
</dbReference>
<evidence type="ECO:0000313" key="24">
    <source>
        <dbReference type="Proteomes" id="UP000320390"/>
    </source>
</evidence>
<evidence type="ECO:0000256" key="10">
    <source>
        <dbReference type="ARBA" id="ARBA00022989"/>
    </source>
</evidence>
<comment type="function">
    <text evidence="14 17">Subunits I and II form the functional core of the enzyme complex. Electrons originating in cytochrome c are transferred via heme a and Cu(A) to the binuclear center formed by heme a3 and Cu(B).</text>
</comment>
<evidence type="ECO:0000259" key="20">
    <source>
        <dbReference type="PROSITE" id="PS50857"/>
    </source>
</evidence>
<dbReference type="SUPFAM" id="SSF49503">
    <property type="entry name" value="Cupredoxins"/>
    <property type="match status" value="1"/>
</dbReference>
<proteinExistence type="inferred from homology"/>
<keyword evidence="8" id="KW-1278">Translocase</keyword>
<organism evidence="23 24">
    <name type="scientific">Saltatorellus ferox</name>
    <dbReference type="NCBI Taxonomy" id="2528018"/>
    <lineage>
        <taxon>Bacteria</taxon>
        <taxon>Pseudomonadati</taxon>
        <taxon>Planctomycetota</taxon>
        <taxon>Planctomycetia</taxon>
        <taxon>Planctomycetia incertae sedis</taxon>
        <taxon>Saltatorellus</taxon>
    </lineage>
</organism>
<dbReference type="Pfam" id="PF00034">
    <property type="entry name" value="Cytochrom_C"/>
    <property type="match status" value="1"/>
</dbReference>
<feature type="transmembrane region" description="Helical" evidence="18">
    <location>
        <begin position="198"/>
        <end position="217"/>
    </location>
</feature>
<dbReference type="Pfam" id="PF02790">
    <property type="entry name" value="COX2_TM"/>
    <property type="match status" value="1"/>
</dbReference>
<dbReference type="NCBIfam" id="TIGR02866">
    <property type="entry name" value="CoxB"/>
    <property type="match status" value="1"/>
</dbReference>
<comment type="catalytic activity">
    <reaction evidence="17">
        <text>4 Fe(II)-[cytochrome c] + O2 + 8 H(+)(in) = 4 Fe(III)-[cytochrome c] + 2 H2O + 4 H(+)(out)</text>
        <dbReference type="Rhea" id="RHEA:11436"/>
        <dbReference type="Rhea" id="RHEA-COMP:10350"/>
        <dbReference type="Rhea" id="RHEA-COMP:14399"/>
        <dbReference type="ChEBI" id="CHEBI:15377"/>
        <dbReference type="ChEBI" id="CHEBI:15378"/>
        <dbReference type="ChEBI" id="CHEBI:15379"/>
        <dbReference type="ChEBI" id="CHEBI:29033"/>
        <dbReference type="ChEBI" id="CHEBI:29034"/>
        <dbReference type="EC" id="7.1.1.9"/>
    </reaction>
</comment>
<evidence type="ECO:0000256" key="18">
    <source>
        <dbReference type="SAM" id="Phobius"/>
    </source>
</evidence>
<dbReference type="Pfam" id="PF00116">
    <property type="entry name" value="COX2"/>
    <property type="match status" value="1"/>
</dbReference>
<dbReference type="PROSITE" id="PS50999">
    <property type="entry name" value="COX2_TM"/>
    <property type="match status" value="1"/>
</dbReference>
<dbReference type="InterPro" id="IPR002429">
    <property type="entry name" value="CcO_II-like_C"/>
</dbReference>
<evidence type="ECO:0000256" key="12">
    <source>
        <dbReference type="ARBA" id="ARBA00023008"/>
    </source>
</evidence>
<feature type="signal peptide" evidence="19">
    <location>
        <begin position="1"/>
        <end position="24"/>
    </location>
</feature>
<accession>A0A518EVZ0</accession>
<keyword evidence="6 16" id="KW-0812">Transmembrane</keyword>
<evidence type="ECO:0000256" key="3">
    <source>
        <dbReference type="ARBA" id="ARBA00022448"/>
    </source>
</evidence>
<evidence type="ECO:0000259" key="22">
    <source>
        <dbReference type="PROSITE" id="PS51007"/>
    </source>
</evidence>
<gene>
    <name evidence="23" type="primary">ctaC</name>
    <name evidence="23" type="ORF">Poly30_37830</name>
</gene>
<dbReference type="GO" id="GO:0020037">
    <property type="term" value="F:heme binding"/>
    <property type="evidence" value="ECO:0007669"/>
    <property type="project" value="InterPro"/>
</dbReference>
<dbReference type="InterPro" id="IPR008972">
    <property type="entry name" value="Cupredoxin"/>
</dbReference>
<keyword evidence="7 15" id="KW-0479">Metal-binding</keyword>
<protein>
    <recommendedName>
        <fullName evidence="17">Cytochrome c oxidase subunit 2</fullName>
        <ecNumber evidence="17">7.1.1.9</ecNumber>
    </recommendedName>
</protein>
<evidence type="ECO:0000256" key="2">
    <source>
        <dbReference type="ARBA" id="ARBA00007866"/>
    </source>
</evidence>
<evidence type="ECO:0000256" key="7">
    <source>
        <dbReference type="ARBA" id="ARBA00022723"/>
    </source>
</evidence>
<keyword evidence="24" id="KW-1185">Reference proteome</keyword>
<comment type="subcellular location">
    <subcellularLocation>
        <location evidence="16">Cell membrane</location>
        <topology evidence="16">Multi-pass membrane protein</topology>
    </subcellularLocation>
    <subcellularLocation>
        <location evidence="1">Membrane</location>
        <topology evidence="1">Multi-pass membrane protein</topology>
    </subcellularLocation>
</comment>
<comment type="cofactor">
    <cofactor evidence="17">
        <name>Cu cation</name>
        <dbReference type="ChEBI" id="CHEBI:23378"/>
    </cofactor>
    <text evidence="17">Binds a copper A center.</text>
</comment>
<dbReference type="PROSITE" id="PS51007">
    <property type="entry name" value="CYTC"/>
    <property type="match status" value="1"/>
</dbReference>
<evidence type="ECO:0000256" key="14">
    <source>
        <dbReference type="ARBA" id="ARBA00024688"/>
    </source>
</evidence>
<evidence type="ECO:0000256" key="15">
    <source>
        <dbReference type="PROSITE-ProRule" id="PRU00433"/>
    </source>
</evidence>
<dbReference type="PANTHER" id="PTHR22888">
    <property type="entry name" value="CYTOCHROME C OXIDASE, SUBUNIT II"/>
    <property type="match status" value="1"/>
</dbReference>
<dbReference type="InterPro" id="IPR014222">
    <property type="entry name" value="Cyt_c_oxidase_su2"/>
</dbReference>
<feature type="domain" description="Cytochrome oxidase subunit II copper A binding" evidence="20">
    <location>
        <begin position="228"/>
        <end position="339"/>
    </location>
</feature>
<keyword evidence="3 16" id="KW-0813">Transport</keyword>
<dbReference type="PROSITE" id="PS50857">
    <property type="entry name" value="COX2_CUA"/>
    <property type="match status" value="1"/>
</dbReference>
<feature type="domain" description="Cytochrome oxidase subunit II transmembrane region profile" evidence="21">
    <location>
        <begin position="129"/>
        <end position="227"/>
    </location>
</feature>
<dbReference type="InterPro" id="IPR045187">
    <property type="entry name" value="CcO_II"/>
</dbReference>
<keyword evidence="4 15" id="KW-0349">Heme</keyword>
<dbReference type="OrthoDB" id="9773456at2"/>
<dbReference type="CDD" id="cd13915">
    <property type="entry name" value="CuRO_HCO_II_like_2"/>
    <property type="match status" value="1"/>
</dbReference>
<dbReference type="InterPro" id="IPR009056">
    <property type="entry name" value="Cyt_c-like_dom"/>
</dbReference>
<dbReference type="GO" id="GO:0016491">
    <property type="term" value="F:oxidoreductase activity"/>
    <property type="evidence" value="ECO:0007669"/>
    <property type="project" value="UniProtKB-KW"/>
</dbReference>
<dbReference type="InterPro" id="IPR036257">
    <property type="entry name" value="Cyt_c_oxidase_su2_TM_sf"/>
</dbReference>
<comment type="similarity">
    <text evidence="2 16">Belongs to the cytochrome c oxidase subunit 2 family.</text>
</comment>
<evidence type="ECO:0000256" key="17">
    <source>
        <dbReference type="RuleBase" id="RU004024"/>
    </source>
</evidence>
<evidence type="ECO:0000313" key="23">
    <source>
        <dbReference type="EMBL" id="QDV08247.1"/>
    </source>
</evidence>
<keyword evidence="19" id="KW-0732">Signal</keyword>
<reference evidence="23 24" key="1">
    <citation type="submission" date="2019-02" db="EMBL/GenBank/DDBJ databases">
        <title>Deep-cultivation of Planctomycetes and their phenomic and genomic characterization uncovers novel biology.</title>
        <authorList>
            <person name="Wiegand S."/>
            <person name="Jogler M."/>
            <person name="Boedeker C."/>
            <person name="Pinto D."/>
            <person name="Vollmers J."/>
            <person name="Rivas-Marin E."/>
            <person name="Kohn T."/>
            <person name="Peeters S.H."/>
            <person name="Heuer A."/>
            <person name="Rast P."/>
            <person name="Oberbeckmann S."/>
            <person name="Bunk B."/>
            <person name="Jeske O."/>
            <person name="Meyerdierks A."/>
            <person name="Storesund J.E."/>
            <person name="Kallscheuer N."/>
            <person name="Luecker S."/>
            <person name="Lage O.M."/>
            <person name="Pohl T."/>
            <person name="Merkel B.J."/>
            <person name="Hornburger P."/>
            <person name="Mueller R.-W."/>
            <person name="Bruemmer F."/>
            <person name="Labrenz M."/>
            <person name="Spormann A.M."/>
            <person name="Op den Camp H."/>
            <person name="Overmann J."/>
            <person name="Amann R."/>
            <person name="Jetten M.S.M."/>
            <person name="Mascher T."/>
            <person name="Medema M.H."/>
            <person name="Devos D.P."/>
            <person name="Kaster A.-K."/>
            <person name="Ovreas L."/>
            <person name="Rohde M."/>
            <person name="Galperin M.Y."/>
            <person name="Jogler C."/>
        </authorList>
    </citation>
    <scope>NUCLEOTIDE SEQUENCE [LARGE SCALE GENOMIC DNA]</scope>
    <source>
        <strain evidence="23 24">Poly30</strain>
    </source>
</reference>
<keyword evidence="12 17" id="KW-0186">Copper</keyword>
<dbReference type="GO" id="GO:0005507">
    <property type="term" value="F:copper ion binding"/>
    <property type="evidence" value="ECO:0007669"/>
    <property type="project" value="InterPro"/>
</dbReference>
<dbReference type="InterPro" id="IPR011759">
    <property type="entry name" value="Cyt_c_oxidase_su2_TM_dom"/>
</dbReference>
<evidence type="ECO:0000256" key="5">
    <source>
        <dbReference type="ARBA" id="ARBA00022660"/>
    </source>
</evidence>
<dbReference type="GO" id="GO:0042773">
    <property type="term" value="P:ATP synthesis coupled electron transport"/>
    <property type="evidence" value="ECO:0007669"/>
    <property type="project" value="TreeGrafter"/>
</dbReference>
<dbReference type="SUPFAM" id="SSF46626">
    <property type="entry name" value="Cytochrome c"/>
    <property type="match status" value="1"/>
</dbReference>
<evidence type="ECO:0000256" key="4">
    <source>
        <dbReference type="ARBA" id="ARBA00022617"/>
    </source>
</evidence>
<dbReference type="EMBL" id="CP036434">
    <property type="protein sequence ID" value="QDV08247.1"/>
    <property type="molecule type" value="Genomic_DNA"/>
</dbReference>
<dbReference type="Proteomes" id="UP000320390">
    <property type="component" value="Chromosome"/>
</dbReference>
<keyword evidence="10 18" id="KW-1133">Transmembrane helix</keyword>
<dbReference type="InterPro" id="IPR001505">
    <property type="entry name" value="Copper_CuA"/>
</dbReference>
<keyword evidence="13 18" id="KW-0472">Membrane</keyword>